<dbReference type="Proteomes" id="UP001203423">
    <property type="component" value="Unassembled WGS sequence"/>
</dbReference>
<sequence length="109" mass="12747">MKVDTDLARFSSHGKLENNVEVYDGMVYSSSLKRNIKLVLPKFNKGNRMGHALLYSTDIYLEAMTLLRYYKARFQIEFLFRDAKQYTGLVHCQFLRKEAINMQVNASEL</sequence>
<evidence type="ECO:0000313" key="2">
    <source>
        <dbReference type="Proteomes" id="UP001203423"/>
    </source>
</evidence>
<dbReference type="InterPro" id="IPR012337">
    <property type="entry name" value="RNaseH-like_sf"/>
</dbReference>
<comment type="caution">
    <text evidence="1">The sequence shown here is derived from an EMBL/GenBank/DDBJ whole genome shotgun (WGS) entry which is preliminary data.</text>
</comment>
<evidence type="ECO:0008006" key="3">
    <source>
        <dbReference type="Google" id="ProtNLM"/>
    </source>
</evidence>
<keyword evidence="2" id="KW-1185">Reference proteome</keyword>
<dbReference type="EMBL" id="JAKIKS010000137">
    <property type="protein sequence ID" value="MCL1127231.1"/>
    <property type="molecule type" value="Genomic_DNA"/>
</dbReference>
<protein>
    <recommendedName>
        <fullName evidence="3">Transposase IS4-like domain-containing protein</fullName>
    </recommendedName>
</protein>
<organism evidence="1 2">
    <name type="scientific">Shewanella surugensis</name>
    <dbReference type="NCBI Taxonomy" id="212020"/>
    <lineage>
        <taxon>Bacteria</taxon>
        <taxon>Pseudomonadati</taxon>
        <taxon>Pseudomonadota</taxon>
        <taxon>Gammaproteobacteria</taxon>
        <taxon>Alteromonadales</taxon>
        <taxon>Shewanellaceae</taxon>
        <taxon>Shewanella</taxon>
    </lineage>
</organism>
<reference evidence="1 2" key="1">
    <citation type="submission" date="2022-01" db="EMBL/GenBank/DDBJ databases">
        <title>Whole genome-based taxonomy of the Shewanellaceae.</title>
        <authorList>
            <person name="Martin-Rodriguez A.J."/>
        </authorList>
    </citation>
    <scope>NUCLEOTIDE SEQUENCE [LARGE SCALE GENOMIC DNA]</scope>
    <source>
        <strain evidence="1 2">DSM 17177</strain>
    </source>
</reference>
<name>A0ABT0LHP0_9GAMM</name>
<accession>A0ABT0LHP0</accession>
<gene>
    <name evidence="1" type="ORF">L2764_22805</name>
</gene>
<proteinExistence type="predicted"/>
<dbReference type="RefSeq" id="WP_248942626.1">
    <property type="nucleotide sequence ID" value="NZ_JAKIKS010000137.1"/>
</dbReference>
<evidence type="ECO:0000313" key="1">
    <source>
        <dbReference type="EMBL" id="MCL1127231.1"/>
    </source>
</evidence>
<dbReference type="SUPFAM" id="SSF53098">
    <property type="entry name" value="Ribonuclease H-like"/>
    <property type="match status" value="1"/>
</dbReference>